<evidence type="ECO:0000313" key="5">
    <source>
        <dbReference type="Proteomes" id="UP001204562"/>
    </source>
</evidence>
<dbReference type="PANTHER" id="PTHR10572">
    <property type="entry name" value="3-HYDROXY-3-METHYLGLUTARYL-COENZYME A REDUCTASE"/>
    <property type="match status" value="1"/>
</dbReference>
<dbReference type="GO" id="GO:0015936">
    <property type="term" value="P:coenzyme A metabolic process"/>
    <property type="evidence" value="ECO:0007669"/>
    <property type="project" value="InterPro"/>
</dbReference>
<dbReference type="Gene3D" id="1.10.8.660">
    <property type="match status" value="1"/>
</dbReference>
<dbReference type="GO" id="GO:0004420">
    <property type="term" value="F:hydroxymethylglutaryl-CoA reductase (NADPH) activity"/>
    <property type="evidence" value="ECO:0007669"/>
    <property type="project" value="InterPro"/>
</dbReference>
<keyword evidence="3" id="KW-0520">NAD</keyword>
<sequence>MNDARRKRHMKTSSYSGFFKLSTEERMKEVAEFCGLTQEEQVILKDANSLDMDKADHMIENVIGRYTYPLGVALNFVINGKDYVIPMASEEPSVLAACSNAAKMARPGGGFTTDYTGNIMISQIQLLDVPTPHYAKGKILEHKAQIAELCNAKDPVLVSLGGGVKDVEVRILDSIVGPMVIVHLLVDTGDAMGANAVNTMAEAVAPFLEELTGGHAELRILSNLADRRLARARAVFKKEAVGGEEVVDKMIAAYAFAAADPYRAATNNKGIMNGIIPVVIATGNDTRAIESGAHAYAARSGHYSPFATWEKNADGDLVGSIEMPMAVGLVGGATKIHPAAKVAVKMLGVKTASELAQIIAAVGLAQNMAAIKALATEGIQRGHMSLHARNLAATAGAKGEVLERIVKQMVAEKNVRLEYAQELMKQYQ</sequence>
<dbReference type="EC" id="1.1.1.88" evidence="3"/>
<dbReference type="PROSITE" id="PS00066">
    <property type="entry name" value="HMG_COA_REDUCTASE_1"/>
    <property type="match status" value="1"/>
</dbReference>
<dbReference type="PROSITE" id="PS50065">
    <property type="entry name" value="HMG_COA_REDUCTASE_4"/>
    <property type="match status" value="1"/>
</dbReference>
<dbReference type="InterPro" id="IPR002202">
    <property type="entry name" value="HMG_CoA_Rdtase"/>
</dbReference>
<dbReference type="InterPro" id="IPR004553">
    <property type="entry name" value="HMG_CoA_Rdtase_bac-typ"/>
</dbReference>
<dbReference type="PANTHER" id="PTHR10572:SF24">
    <property type="entry name" value="3-HYDROXY-3-METHYLGLUTARYL-COENZYME A REDUCTASE"/>
    <property type="match status" value="1"/>
</dbReference>
<protein>
    <recommendedName>
        <fullName evidence="3">3-hydroxy-3-methylglutaryl coenzyme A reductase</fullName>
        <shortName evidence="3">HMG-CoA reductase</shortName>
        <ecNumber evidence="3">1.1.1.88</ecNumber>
    </recommendedName>
</protein>
<dbReference type="RefSeq" id="WP_256304595.1">
    <property type="nucleotide sequence ID" value="NZ_JANFYS010000030.1"/>
</dbReference>
<dbReference type="AlphaFoldDB" id="A0AAW5JVZ1"/>
<dbReference type="Proteomes" id="UP001204562">
    <property type="component" value="Unassembled WGS sequence"/>
</dbReference>
<comment type="similarity">
    <text evidence="1 3">Belongs to the HMG-CoA reductase family.</text>
</comment>
<reference evidence="4" key="1">
    <citation type="submission" date="2022-06" db="EMBL/GenBank/DDBJ databases">
        <title>Isolation of gut microbiota from human fecal samples.</title>
        <authorList>
            <person name="Pamer E.G."/>
            <person name="Barat B."/>
            <person name="Waligurski E."/>
            <person name="Medina S."/>
            <person name="Paddock L."/>
            <person name="Mostad J."/>
        </authorList>
    </citation>
    <scope>NUCLEOTIDE SEQUENCE</scope>
    <source>
        <strain evidence="4">DFI.9.91</strain>
    </source>
</reference>
<name>A0AAW5JVZ1_9FIRM</name>
<dbReference type="InterPro" id="IPR023074">
    <property type="entry name" value="HMG_CoA_Rdtase_cat_sf"/>
</dbReference>
<dbReference type="PROSITE" id="PS01192">
    <property type="entry name" value="HMG_COA_REDUCTASE_3"/>
    <property type="match status" value="1"/>
</dbReference>
<proteinExistence type="inferred from homology"/>
<dbReference type="EMBL" id="JANFYS010000030">
    <property type="protein sequence ID" value="MCQ4771380.1"/>
    <property type="molecule type" value="Genomic_DNA"/>
</dbReference>
<comment type="catalytic activity">
    <reaction evidence="3">
        <text>(R)-mevalonate + 2 NAD(+) + CoA = (3S)-3-hydroxy-3-methylglutaryl-CoA + 2 NADH + 2 H(+)</text>
        <dbReference type="Rhea" id="RHEA:14833"/>
        <dbReference type="ChEBI" id="CHEBI:15378"/>
        <dbReference type="ChEBI" id="CHEBI:36464"/>
        <dbReference type="ChEBI" id="CHEBI:43074"/>
        <dbReference type="ChEBI" id="CHEBI:57287"/>
        <dbReference type="ChEBI" id="CHEBI:57540"/>
        <dbReference type="ChEBI" id="CHEBI:57945"/>
        <dbReference type="EC" id="1.1.1.88"/>
    </reaction>
</comment>
<comment type="caution">
    <text evidence="4">The sequence shown here is derived from an EMBL/GenBank/DDBJ whole genome shotgun (WGS) entry which is preliminary data.</text>
</comment>
<dbReference type="InterPro" id="IPR009029">
    <property type="entry name" value="HMG_CoA_Rdtase_sub-bd_dom_sf"/>
</dbReference>
<dbReference type="InterPro" id="IPR009023">
    <property type="entry name" value="HMG_CoA_Rdtase_NAD(P)-bd_sf"/>
</dbReference>
<keyword evidence="2 3" id="KW-0560">Oxidoreductase</keyword>
<evidence type="ECO:0000256" key="2">
    <source>
        <dbReference type="ARBA" id="ARBA00023002"/>
    </source>
</evidence>
<dbReference type="InterPro" id="IPR023076">
    <property type="entry name" value="HMG_CoA_Rdtase_CS"/>
</dbReference>
<accession>A0AAW5JVZ1</accession>
<dbReference type="PRINTS" id="PR00071">
    <property type="entry name" value="HMGCOARDTASE"/>
</dbReference>
<evidence type="ECO:0000256" key="1">
    <source>
        <dbReference type="ARBA" id="ARBA00007661"/>
    </source>
</evidence>
<gene>
    <name evidence="4" type="ORF">NE579_13100</name>
</gene>
<dbReference type="Gene3D" id="3.90.770.10">
    <property type="entry name" value="3-hydroxy-3-methylglutaryl-coenzyme A Reductase, Chain A, domain 2"/>
    <property type="match status" value="2"/>
</dbReference>
<dbReference type="SUPFAM" id="SSF55035">
    <property type="entry name" value="NAD-binding domain of HMG-CoA reductase"/>
    <property type="match status" value="1"/>
</dbReference>
<dbReference type="Pfam" id="PF00368">
    <property type="entry name" value="HMG-CoA_red"/>
    <property type="match status" value="1"/>
</dbReference>
<dbReference type="CDD" id="cd00644">
    <property type="entry name" value="HMG-CoA_reductase_classII"/>
    <property type="match status" value="1"/>
</dbReference>
<evidence type="ECO:0000256" key="3">
    <source>
        <dbReference type="RuleBase" id="RU361219"/>
    </source>
</evidence>
<dbReference type="NCBIfam" id="TIGR00532">
    <property type="entry name" value="HMG_CoA_R_NAD"/>
    <property type="match status" value="1"/>
</dbReference>
<evidence type="ECO:0000313" key="4">
    <source>
        <dbReference type="EMBL" id="MCQ4771380.1"/>
    </source>
</evidence>
<dbReference type="PROSITE" id="PS00318">
    <property type="entry name" value="HMG_COA_REDUCTASE_2"/>
    <property type="match status" value="1"/>
</dbReference>
<dbReference type="GO" id="GO:0140643">
    <property type="term" value="F:hydroxymethylglutaryl-CoA reductase (NADH) activity"/>
    <property type="evidence" value="ECO:0007669"/>
    <property type="project" value="UniProtKB-EC"/>
</dbReference>
<comment type="pathway">
    <text evidence="3">Metabolic intermediate metabolism; (R)-mevalonate degradation; (S)-3-hydroxy-3-methylglutaryl-CoA from (R)-mevalonate: step 1/1.</text>
</comment>
<organism evidence="4 5">
    <name type="scientific">Intestinimonas massiliensis</name>
    <name type="common">ex Afouda et al. 2020</name>
    <dbReference type="NCBI Taxonomy" id="1673721"/>
    <lineage>
        <taxon>Bacteria</taxon>
        <taxon>Bacillati</taxon>
        <taxon>Bacillota</taxon>
        <taxon>Clostridia</taxon>
        <taxon>Eubacteriales</taxon>
        <taxon>Intestinimonas</taxon>
    </lineage>
</organism>
<dbReference type="SUPFAM" id="SSF56542">
    <property type="entry name" value="Substrate-binding domain of HMG-CoA reductase"/>
    <property type="match status" value="1"/>
</dbReference>